<organism evidence="1">
    <name type="scientific">Rhipicephalus microplus</name>
    <name type="common">Cattle tick</name>
    <name type="synonym">Boophilus microplus</name>
    <dbReference type="NCBI Taxonomy" id="6941"/>
    <lineage>
        <taxon>Eukaryota</taxon>
        <taxon>Metazoa</taxon>
        <taxon>Ecdysozoa</taxon>
        <taxon>Arthropoda</taxon>
        <taxon>Chelicerata</taxon>
        <taxon>Arachnida</taxon>
        <taxon>Acari</taxon>
        <taxon>Parasitiformes</taxon>
        <taxon>Ixodida</taxon>
        <taxon>Ixodoidea</taxon>
        <taxon>Ixodidae</taxon>
        <taxon>Rhipicephalinae</taxon>
        <taxon>Rhipicephalus</taxon>
        <taxon>Boophilus</taxon>
    </lineage>
</organism>
<name>A0A6G5AGV6_RHIMP</name>
<sequence>MNDNLTSIITECAVEVGGKVVRQDTGKLSQETKNLINKRQSLKVSSKTDKIELAELSKLINRRKVCDVRKYNMKRIERALKNGGSIKAVKRKLGIGKSRMNALRDKEGKTTNQYG</sequence>
<protein>
    <submittedName>
        <fullName evidence="1">Putative endonuclease-reverse transcriptase</fullName>
    </submittedName>
</protein>
<keyword evidence="1" id="KW-0378">Hydrolase</keyword>
<dbReference type="GO" id="GO:0004519">
    <property type="term" value="F:endonuclease activity"/>
    <property type="evidence" value="ECO:0007669"/>
    <property type="project" value="UniProtKB-KW"/>
</dbReference>
<dbReference type="EMBL" id="GIKN01007776">
    <property type="protein sequence ID" value="NIE50049.1"/>
    <property type="molecule type" value="Transcribed_RNA"/>
</dbReference>
<proteinExistence type="predicted"/>
<evidence type="ECO:0000313" key="1">
    <source>
        <dbReference type="EMBL" id="NIE50049.1"/>
    </source>
</evidence>
<reference evidence="1" key="1">
    <citation type="submission" date="2020-03" db="EMBL/GenBank/DDBJ databases">
        <title>A transcriptome and proteome of the tick Rhipicephalus microplus shaped by the genetic composition of its hosts and developmental stage.</title>
        <authorList>
            <person name="Garcia G.R."/>
            <person name="Ribeiro J.M.C."/>
            <person name="Maruyama S.R."/>
            <person name="Gardinasse L.G."/>
            <person name="Nelson K."/>
            <person name="Ferreira B.R."/>
            <person name="Andrade T.G."/>
            <person name="Santos I.K.F.M."/>
        </authorList>
    </citation>
    <scope>NUCLEOTIDE SEQUENCE</scope>
    <source>
        <strain evidence="1">NSGR</strain>
        <tissue evidence="1">Salivary glands</tissue>
    </source>
</reference>
<dbReference type="AlphaFoldDB" id="A0A6G5AGV6"/>
<keyword evidence="1" id="KW-0695">RNA-directed DNA polymerase</keyword>
<keyword evidence="1" id="KW-0540">Nuclease</keyword>
<accession>A0A6G5AGV6</accession>
<keyword evidence="1" id="KW-0255">Endonuclease</keyword>
<keyword evidence="1" id="KW-0808">Transferase</keyword>
<keyword evidence="1" id="KW-0548">Nucleotidyltransferase</keyword>
<dbReference type="GO" id="GO:0003964">
    <property type="term" value="F:RNA-directed DNA polymerase activity"/>
    <property type="evidence" value="ECO:0007669"/>
    <property type="project" value="UniProtKB-KW"/>
</dbReference>